<feature type="compositionally biased region" description="Pro residues" evidence="4">
    <location>
        <begin position="98"/>
        <end position="109"/>
    </location>
</feature>
<evidence type="ECO:0000256" key="2">
    <source>
        <dbReference type="ARBA" id="ARBA00023242"/>
    </source>
</evidence>
<evidence type="ECO:0000259" key="5">
    <source>
        <dbReference type="PROSITE" id="PS50013"/>
    </source>
</evidence>
<dbReference type="Proteomes" id="UP001063166">
    <property type="component" value="Unassembled WGS sequence"/>
</dbReference>
<protein>
    <submittedName>
        <fullName evidence="6">Methylated histone binding</fullName>
    </submittedName>
</protein>
<keyword evidence="7" id="KW-1185">Reference proteome</keyword>
<dbReference type="Gene3D" id="2.40.50.40">
    <property type="match status" value="1"/>
</dbReference>
<keyword evidence="2" id="KW-0539">Nucleus</keyword>
<dbReference type="SUPFAM" id="SSF54160">
    <property type="entry name" value="Chromo domain-like"/>
    <property type="match status" value="1"/>
</dbReference>
<proteinExistence type="predicted"/>
<dbReference type="CDD" id="cd00024">
    <property type="entry name" value="CD_CSD"/>
    <property type="match status" value="1"/>
</dbReference>
<sequence>MGFEPRPLNSNNETANEFFERMKLAQEEAKAALAKAKDDMARYYDQRRIPAPEYKPGDRVYLDASDIQTTHPLQEALASLSWTVHYRTSSRPSRVQAPPAPLHEPPPPRVQRRQAPACSPDPVPGRRARPPPPPTLIDDEEWFDVEDILDSRFFRRKLQYKVKWKGYGYEDASWEPVENVAHARDLVREFHRRHPDAPKQVRGMFLVDPAALRATRASVHRGAATLEGG</sequence>
<feature type="region of interest" description="Disordered" evidence="4">
    <location>
        <begin position="88"/>
        <end position="137"/>
    </location>
</feature>
<comment type="subcellular location">
    <subcellularLocation>
        <location evidence="1">Nucleus</location>
    </subcellularLocation>
</comment>
<organism evidence="6 7">
    <name type="scientific">Lyophyllum shimeji</name>
    <name type="common">Hon-shimeji</name>
    <name type="synonym">Tricholoma shimeji</name>
    <dbReference type="NCBI Taxonomy" id="47721"/>
    <lineage>
        <taxon>Eukaryota</taxon>
        <taxon>Fungi</taxon>
        <taxon>Dikarya</taxon>
        <taxon>Basidiomycota</taxon>
        <taxon>Agaricomycotina</taxon>
        <taxon>Agaricomycetes</taxon>
        <taxon>Agaricomycetidae</taxon>
        <taxon>Agaricales</taxon>
        <taxon>Tricholomatineae</taxon>
        <taxon>Lyophyllaceae</taxon>
        <taxon>Lyophyllum</taxon>
    </lineage>
</organism>
<dbReference type="InterPro" id="IPR023780">
    <property type="entry name" value="Chromo_domain"/>
</dbReference>
<gene>
    <name evidence="6" type="ORF">LshimejAT787_2700190</name>
</gene>
<dbReference type="SMART" id="SM00298">
    <property type="entry name" value="CHROMO"/>
    <property type="match status" value="1"/>
</dbReference>
<feature type="domain" description="Chromo" evidence="5">
    <location>
        <begin position="143"/>
        <end position="202"/>
    </location>
</feature>
<dbReference type="OrthoDB" id="6357915at2759"/>
<comment type="caution">
    <text evidence="6">The sequence shown here is derived from an EMBL/GenBank/DDBJ whole genome shotgun (WGS) entry which is preliminary data.</text>
</comment>
<dbReference type="InterPro" id="IPR023779">
    <property type="entry name" value="Chromodomain_CS"/>
</dbReference>
<dbReference type="AlphaFoldDB" id="A0A9P3Q292"/>
<dbReference type="GO" id="GO:0006338">
    <property type="term" value="P:chromatin remodeling"/>
    <property type="evidence" value="ECO:0007669"/>
    <property type="project" value="UniProtKB-ARBA"/>
</dbReference>
<evidence type="ECO:0000256" key="4">
    <source>
        <dbReference type="SAM" id="MobiDB-lite"/>
    </source>
</evidence>
<dbReference type="InterPro" id="IPR016197">
    <property type="entry name" value="Chromo-like_dom_sf"/>
</dbReference>
<dbReference type="EMBL" id="BRPK01000027">
    <property type="protein sequence ID" value="GLB45749.1"/>
    <property type="molecule type" value="Genomic_DNA"/>
</dbReference>
<dbReference type="InterPro" id="IPR051219">
    <property type="entry name" value="Heterochromatin_chromo-domain"/>
</dbReference>
<dbReference type="PROSITE" id="PS00598">
    <property type="entry name" value="CHROMO_1"/>
    <property type="match status" value="1"/>
</dbReference>
<reference evidence="6" key="1">
    <citation type="submission" date="2022-07" db="EMBL/GenBank/DDBJ databases">
        <title>The genome of Lyophyllum shimeji provides insight into the initial evolution of ectomycorrhizal fungal genome.</title>
        <authorList>
            <person name="Kobayashi Y."/>
            <person name="Shibata T."/>
            <person name="Hirakawa H."/>
            <person name="Shigenobu S."/>
            <person name="Nishiyama T."/>
            <person name="Yamada A."/>
            <person name="Hasebe M."/>
            <person name="Kawaguchi M."/>
        </authorList>
    </citation>
    <scope>NUCLEOTIDE SEQUENCE</scope>
    <source>
        <strain evidence="6">AT787</strain>
    </source>
</reference>
<evidence type="ECO:0000313" key="6">
    <source>
        <dbReference type="EMBL" id="GLB45749.1"/>
    </source>
</evidence>
<dbReference type="GO" id="GO:0005634">
    <property type="term" value="C:nucleus"/>
    <property type="evidence" value="ECO:0007669"/>
    <property type="project" value="UniProtKB-SubCell"/>
</dbReference>
<dbReference type="PROSITE" id="PS50013">
    <property type="entry name" value="CHROMO_2"/>
    <property type="match status" value="1"/>
</dbReference>
<evidence type="ECO:0000256" key="1">
    <source>
        <dbReference type="ARBA" id="ARBA00004123"/>
    </source>
</evidence>
<feature type="coiled-coil region" evidence="3">
    <location>
        <begin position="19"/>
        <end position="46"/>
    </location>
</feature>
<name>A0A9P3Q292_LYOSH</name>
<accession>A0A9P3Q292</accession>
<evidence type="ECO:0000313" key="7">
    <source>
        <dbReference type="Proteomes" id="UP001063166"/>
    </source>
</evidence>
<dbReference type="PANTHER" id="PTHR22812">
    <property type="entry name" value="CHROMOBOX PROTEIN"/>
    <property type="match status" value="1"/>
</dbReference>
<dbReference type="Pfam" id="PF00385">
    <property type="entry name" value="Chromo"/>
    <property type="match status" value="1"/>
</dbReference>
<keyword evidence="3" id="KW-0175">Coiled coil</keyword>
<dbReference type="InterPro" id="IPR000953">
    <property type="entry name" value="Chromo/chromo_shadow_dom"/>
</dbReference>
<evidence type="ECO:0000256" key="3">
    <source>
        <dbReference type="SAM" id="Coils"/>
    </source>
</evidence>